<comment type="caution">
    <text evidence="1">The sequence shown here is derived from an EMBL/GenBank/DDBJ whole genome shotgun (WGS) entry which is preliminary data.</text>
</comment>
<proteinExistence type="predicted"/>
<accession>A0A0F8X4V2</accession>
<evidence type="ECO:0000313" key="1">
    <source>
        <dbReference type="EMBL" id="KKK55920.1"/>
    </source>
</evidence>
<sequence>MKLKSGKTVTDSAQYIQKIECYDLGGDMERMYKWAMYGLGLRTLADFDKAENKYTVTEIGEIAVAVVEATEKGSNPTTKG</sequence>
<reference evidence="1" key="1">
    <citation type="journal article" date="2015" name="Nature">
        <title>Complex archaea that bridge the gap between prokaryotes and eukaryotes.</title>
        <authorList>
            <person name="Spang A."/>
            <person name="Saw J.H."/>
            <person name="Jorgensen S.L."/>
            <person name="Zaremba-Niedzwiedzka K."/>
            <person name="Martijn J."/>
            <person name="Lind A.E."/>
            <person name="van Eijk R."/>
            <person name="Schleper C."/>
            <person name="Guy L."/>
            <person name="Ettema T.J."/>
        </authorList>
    </citation>
    <scope>NUCLEOTIDE SEQUENCE</scope>
</reference>
<gene>
    <name evidence="1" type="ORF">LCGC14_3069730</name>
</gene>
<protein>
    <submittedName>
        <fullName evidence="1">Uncharacterized protein</fullName>
    </submittedName>
</protein>
<dbReference type="EMBL" id="LAZR01065257">
    <property type="protein sequence ID" value="KKK55920.1"/>
    <property type="molecule type" value="Genomic_DNA"/>
</dbReference>
<name>A0A0F8X4V2_9ZZZZ</name>
<organism evidence="1">
    <name type="scientific">marine sediment metagenome</name>
    <dbReference type="NCBI Taxonomy" id="412755"/>
    <lineage>
        <taxon>unclassified sequences</taxon>
        <taxon>metagenomes</taxon>
        <taxon>ecological metagenomes</taxon>
    </lineage>
</organism>
<dbReference type="AlphaFoldDB" id="A0A0F8X4V2"/>